<dbReference type="EMBL" id="JARQZJ010000074">
    <property type="protein sequence ID" value="KAK9882260.1"/>
    <property type="molecule type" value="Genomic_DNA"/>
</dbReference>
<protein>
    <submittedName>
        <fullName evidence="1">Uncharacterized protein</fullName>
    </submittedName>
</protein>
<accession>A0AAW1UQJ7</accession>
<reference evidence="1 2" key="1">
    <citation type="submission" date="2023-03" db="EMBL/GenBank/DDBJ databases">
        <title>Genome insight into feeding habits of ladybird beetles.</title>
        <authorList>
            <person name="Li H.-S."/>
            <person name="Huang Y.-H."/>
            <person name="Pang H."/>
        </authorList>
    </citation>
    <scope>NUCLEOTIDE SEQUENCE [LARGE SCALE GENOMIC DNA]</scope>
    <source>
        <strain evidence="1">SYSU_2023b</strain>
        <tissue evidence="1">Whole body</tissue>
    </source>
</reference>
<proteinExistence type="predicted"/>
<evidence type="ECO:0000313" key="2">
    <source>
        <dbReference type="Proteomes" id="UP001431783"/>
    </source>
</evidence>
<gene>
    <name evidence="1" type="ORF">WA026_020366</name>
</gene>
<name>A0AAW1UQJ7_9CUCU</name>
<sequence length="93" mass="10654">MLCKISHVRKTVKSSMSDIGIEKMRGTDIWEHRIQLSKAASTFNRSDCRIFFLVVWSPVGTGATGRPDDDYGQLTSEPGSLQRYRGEPWRIFF</sequence>
<comment type="caution">
    <text evidence="1">The sequence shown here is derived from an EMBL/GenBank/DDBJ whole genome shotgun (WGS) entry which is preliminary data.</text>
</comment>
<evidence type="ECO:0000313" key="1">
    <source>
        <dbReference type="EMBL" id="KAK9882260.1"/>
    </source>
</evidence>
<organism evidence="1 2">
    <name type="scientific">Henosepilachna vigintioctopunctata</name>
    <dbReference type="NCBI Taxonomy" id="420089"/>
    <lineage>
        <taxon>Eukaryota</taxon>
        <taxon>Metazoa</taxon>
        <taxon>Ecdysozoa</taxon>
        <taxon>Arthropoda</taxon>
        <taxon>Hexapoda</taxon>
        <taxon>Insecta</taxon>
        <taxon>Pterygota</taxon>
        <taxon>Neoptera</taxon>
        <taxon>Endopterygota</taxon>
        <taxon>Coleoptera</taxon>
        <taxon>Polyphaga</taxon>
        <taxon>Cucujiformia</taxon>
        <taxon>Coccinelloidea</taxon>
        <taxon>Coccinellidae</taxon>
        <taxon>Epilachninae</taxon>
        <taxon>Epilachnini</taxon>
        <taxon>Henosepilachna</taxon>
    </lineage>
</organism>
<dbReference type="Proteomes" id="UP001431783">
    <property type="component" value="Unassembled WGS sequence"/>
</dbReference>
<keyword evidence="2" id="KW-1185">Reference proteome</keyword>
<dbReference type="AlphaFoldDB" id="A0AAW1UQJ7"/>